<evidence type="ECO:0000256" key="1">
    <source>
        <dbReference type="SAM" id="Phobius"/>
    </source>
</evidence>
<feature type="non-terminal residue" evidence="2">
    <location>
        <position position="157"/>
    </location>
</feature>
<name>A0A382QRE7_9ZZZZ</name>
<protein>
    <submittedName>
        <fullName evidence="2">Uncharacterized protein</fullName>
    </submittedName>
</protein>
<feature type="transmembrane region" description="Helical" evidence="1">
    <location>
        <begin position="7"/>
        <end position="27"/>
    </location>
</feature>
<reference evidence="2" key="1">
    <citation type="submission" date="2018-05" db="EMBL/GenBank/DDBJ databases">
        <authorList>
            <person name="Lanie J.A."/>
            <person name="Ng W.-L."/>
            <person name="Kazmierczak K.M."/>
            <person name="Andrzejewski T.M."/>
            <person name="Davidsen T.M."/>
            <person name="Wayne K.J."/>
            <person name="Tettelin H."/>
            <person name="Glass J.I."/>
            <person name="Rusch D."/>
            <person name="Podicherti R."/>
            <person name="Tsui H.-C.T."/>
            <person name="Winkler M.E."/>
        </authorList>
    </citation>
    <scope>NUCLEOTIDE SEQUENCE</scope>
</reference>
<evidence type="ECO:0000313" key="2">
    <source>
        <dbReference type="EMBL" id="SVC87362.1"/>
    </source>
</evidence>
<organism evidence="2">
    <name type="scientific">marine metagenome</name>
    <dbReference type="NCBI Taxonomy" id="408172"/>
    <lineage>
        <taxon>unclassified sequences</taxon>
        <taxon>metagenomes</taxon>
        <taxon>ecological metagenomes</taxon>
    </lineage>
</organism>
<proteinExistence type="predicted"/>
<gene>
    <name evidence="2" type="ORF">METZ01_LOCUS340216</name>
</gene>
<keyword evidence="1" id="KW-0812">Transmembrane</keyword>
<keyword evidence="1" id="KW-1133">Transmembrane helix</keyword>
<dbReference type="AlphaFoldDB" id="A0A382QRE7"/>
<dbReference type="EMBL" id="UINC01115961">
    <property type="protein sequence ID" value="SVC87362.1"/>
    <property type="molecule type" value="Genomic_DNA"/>
</dbReference>
<accession>A0A382QRE7</accession>
<keyword evidence="1" id="KW-0472">Membrane</keyword>
<sequence>MTAKKEFWMLLAMFVLPIAFGTLFFYANPSYFSESTVNYGELVRPVIATDESDIEIDGSASLQGIWTMVYVSSRCDDACEKAVADMKTIRTLMNADMRRIQRMIIIEDNSTLTSDDKTLIKAKVTSEKLTQSLKKYTENTIYLIDPIGNIMLYYEPQ</sequence>